<dbReference type="Gene3D" id="1.10.8.60">
    <property type="match status" value="2"/>
</dbReference>
<dbReference type="SMART" id="SM01086">
    <property type="entry name" value="ClpB_D2-small"/>
    <property type="match status" value="1"/>
</dbReference>
<dbReference type="PRINTS" id="PR00300">
    <property type="entry name" value="CLPPROTEASEA"/>
</dbReference>
<evidence type="ECO:0000313" key="9">
    <source>
        <dbReference type="Proteomes" id="UP000886740"/>
    </source>
</evidence>
<comment type="caution">
    <text evidence="8">The sequence shown here is derived from an EMBL/GenBank/DDBJ whole genome shotgun (WGS) entry which is preliminary data.</text>
</comment>
<proteinExistence type="predicted"/>
<protein>
    <submittedName>
        <fullName evidence="8">ATP-dependent Clp protease ATP-binding subunit</fullName>
    </submittedName>
</protein>
<gene>
    <name evidence="8" type="ORF">H9977_08400</name>
</gene>
<dbReference type="InterPro" id="IPR036628">
    <property type="entry name" value="Clp_N_dom_sf"/>
</dbReference>
<evidence type="ECO:0000256" key="2">
    <source>
        <dbReference type="ARBA" id="ARBA00022741"/>
    </source>
</evidence>
<dbReference type="AlphaFoldDB" id="A0A9D1X8W0"/>
<keyword evidence="1" id="KW-0677">Repeat</keyword>
<evidence type="ECO:0000313" key="8">
    <source>
        <dbReference type="EMBL" id="HIX75033.1"/>
    </source>
</evidence>
<dbReference type="PANTHER" id="PTHR11638:SF18">
    <property type="entry name" value="HEAT SHOCK PROTEIN 104"/>
    <property type="match status" value="1"/>
</dbReference>
<dbReference type="Pfam" id="PF07724">
    <property type="entry name" value="AAA_2"/>
    <property type="match status" value="1"/>
</dbReference>
<name>A0A9D1X8W0_9BACT</name>
<dbReference type="CDD" id="cd19499">
    <property type="entry name" value="RecA-like_ClpB_Hsp104-like"/>
    <property type="match status" value="1"/>
</dbReference>
<dbReference type="GO" id="GO:0006508">
    <property type="term" value="P:proteolysis"/>
    <property type="evidence" value="ECO:0007669"/>
    <property type="project" value="UniProtKB-KW"/>
</dbReference>
<sequence length="812" mass="90840">MNNIKNIANSFAEEYCSDAIYPSHLFKAVLHKSMGLVHFIESELDKDYYYLQEWADVQMQLSPRAPRPQKDLDYSEEAIAVMEEADAYKEKFGMNECEPVCVLASLVTPGVGFTFEQLKTLPLNAAEICERIGQPSASTPANSPSPKSPSRNGGLISKYCINKIEEARNGKIGPVVGFENEISTIFEILGRKTKSNLLITGEAGVGKTALINAFVKRLNEGHIPSFLDNATAYELDLAGIGADASYKGELEDRFKNLIREIKEQPNAILIIESIDKLFDKQSNLYGTSTILKQELAKGGLLLLCTASIDGYTKNIETDKEFVTKLEKITLEEPNANLCLRILKGALGTYSEYHHLGIEEPVMIEAIRLAKRYLTEKALPDSAFDLIDRTMALVKTMNDMSTNDIALLKEELSTLSNRQGNEEDSQLMTELEWLHYKLMNQVSCILMAQLDADVDFSKITTVKERIDYLQKILEQLAQLSQEKRTTLLSADLFAVVAKQTGIPLGKVQSKERDRLINAEATLKKRVVGQDHAVKIVLDAVFESRSGLNKKGQPMGSFFFLGPTGTGKTELSKALAAFLFEDESALIRFDMSEFKEEHSVALLYGAPPGYVGYEEGGLLVNKIRQKPYSVVLFDEIEKAHKSVFDLFLQILDEGKLHDRLGRVGDFSNALILFTSNIGSQFIVDSFNKGAIPQNNDLMEIMQNYFRPEFLGRLTEIVPFSPITEETVTRIFDIHLKGLLKLLEEQEIKLEISPEVKRQIAMMGYNPQYGARPVIGIIRKELRHPLSKLIISGKIKSGDTVEVQMKEGVPEFVVK</sequence>
<evidence type="ECO:0000256" key="1">
    <source>
        <dbReference type="ARBA" id="ARBA00022737"/>
    </source>
</evidence>
<dbReference type="Gene3D" id="3.40.50.300">
    <property type="entry name" value="P-loop containing nucleotide triphosphate hydrolases"/>
    <property type="match status" value="2"/>
</dbReference>
<feature type="domain" description="AAA+ ATPase" evidence="6">
    <location>
        <begin position="552"/>
        <end position="721"/>
    </location>
</feature>
<dbReference type="InterPro" id="IPR003593">
    <property type="entry name" value="AAA+_ATPase"/>
</dbReference>
<dbReference type="InterPro" id="IPR001270">
    <property type="entry name" value="ClpA/B"/>
</dbReference>
<feature type="domain" description="Clp ATPase C-terminal" evidence="7">
    <location>
        <begin position="720"/>
        <end position="809"/>
    </location>
</feature>
<evidence type="ECO:0000259" key="7">
    <source>
        <dbReference type="SMART" id="SM01086"/>
    </source>
</evidence>
<keyword evidence="3 8" id="KW-0067">ATP-binding</keyword>
<dbReference type="InterPro" id="IPR050130">
    <property type="entry name" value="ClpA_ClpB"/>
</dbReference>
<keyword evidence="8" id="KW-0378">Hydrolase</keyword>
<evidence type="ECO:0000256" key="5">
    <source>
        <dbReference type="SAM" id="MobiDB-lite"/>
    </source>
</evidence>
<dbReference type="GO" id="GO:0005524">
    <property type="term" value="F:ATP binding"/>
    <property type="evidence" value="ECO:0007669"/>
    <property type="project" value="UniProtKB-KW"/>
</dbReference>
<keyword evidence="2" id="KW-0547">Nucleotide-binding</keyword>
<dbReference type="GO" id="GO:0005737">
    <property type="term" value="C:cytoplasm"/>
    <property type="evidence" value="ECO:0007669"/>
    <property type="project" value="TreeGrafter"/>
</dbReference>
<dbReference type="SMART" id="SM00382">
    <property type="entry name" value="AAA"/>
    <property type="match status" value="2"/>
</dbReference>
<dbReference type="Proteomes" id="UP000886740">
    <property type="component" value="Unassembled WGS sequence"/>
</dbReference>
<feature type="compositionally biased region" description="Low complexity" evidence="5">
    <location>
        <begin position="135"/>
        <end position="150"/>
    </location>
</feature>
<evidence type="ECO:0000256" key="3">
    <source>
        <dbReference type="ARBA" id="ARBA00022840"/>
    </source>
</evidence>
<dbReference type="InterPro" id="IPR041546">
    <property type="entry name" value="ClpA/ClpB_AAA_lid"/>
</dbReference>
<feature type="domain" description="AAA+ ATPase" evidence="6">
    <location>
        <begin position="193"/>
        <end position="326"/>
    </location>
</feature>
<dbReference type="PANTHER" id="PTHR11638">
    <property type="entry name" value="ATP-DEPENDENT CLP PROTEASE"/>
    <property type="match status" value="1"/>
</dbReference>
<dbReference type="GO" id="GO:0016887">
    <property type="term" value="F:ATP hydrolysis activity"/>
    <property type="evidence" value="ECO:0007669"/>
    <property type="project" value="InterPro"/>
</dbReference>
<accession>A0A9D1X8W0</accession>
<evidence type="ECO:0000256" key="4">
    <source>
        <dbReference type="ARBA" id="ARBA00023186"/>
    </source>
</evidence>
<dbReference type="GO" id="GO:0008233">
    <property type="term" value="F:peptidase activity"/>
    <property type="evidence" value="ECO:0007669"/>
    <property type="project" value="UniProtKB-KW"/>
</dbReference>
<dbReference type="Pfam" id="PF00004">
    <property type="entry name" value="AAA"/>
    <property type="match status" value="1"/>
</dbReference>
<dbReference type="Gene3D" id="1.10.1780.10">
    <property type="entry name" value="Clp, N-terminal domain"/>
    <property type="match status" value="1"/>
</dbReference>
<keyword evidence="4" id="KW-0143">Chaperone</keyword>
<dbReference type="FunFam" id="3.40.50.300:FF:000025">
    <property type="entry name" value="ATP-dependent Clp protease subunit"/>
    <property type="match status" value="1"/>
</dbReference>
<keyword evidence="8" id="KW-0645">Protease</keyword>
<reference evidence="8" key="2">
    <citation type="submission" date="2021-04" db="EMBL/GenBank/DDBJ databases">
        <authorList>
            <person name="Gilroy R."/>
        </authorList>
    </citation>
    <scope>NUCLEOTIDE SEQUENCE</scope>
    <source>
        <strain evidence="8">ChiGjej6B6-14162</strain>
    </source>
</reference>
<dbReference type="SUPFAM" id="SSF52540">
    <property type="entry name" value="P-loop containing nucleoside triphosphate hydrolases"/>
    <property type="match status" value="2"/>
</dbReference>
<dbReference type="EMBL" id="DXEL01000057">
    <property type="protein sequence ID" value="HIX75033.1"/>
    <property type="molecule type" value="Genomic_DNA"/>
</dbReference>
<dbReference type="InterPro" id="IPR019489">
    <property type="entry name" value="Clp_ATPase_C"/>
</dbReference>
<dbReference type="Pfam" id="PF10431">
    <property type="entry name" value="ClpB_D2-small"/>
    <property type="match status" value="1"/>
</dbReference>
<evidence type="ECO:0000259" key="6">
    <source>
        <dbReference type="SMART" id="SM00382"/>
    </source>
</evidence>
<dbReference type="Pfam" id="PF17871">
    <property type="entry name" value="AAA_lid_9"/>
    <property type="match status" value="1"/>
</dbReference>
<dbReference type="SUPFAM" id="SSF81923">
    <property type="entry name" value="Double Clp-N motif"/>
    <property type="match status" value="1"/>
</dbReference>
<feature type="region of interest" description="Disordered" evidence="5">
    <location>
        <begin position="134"/>
        <end position="154"/>
    </location>
</feature>
<dbReference type="CDD" id="cd00009">
    <property type="entry name" value="AAA"/>
    <property type="match status" value="1"/>
</dbReference>
<dbReference type="GO" id="GO:0034605">
    <property type="term" value="P:cellular response to heat"/>
    <property type="evidence" value="ECO:0007669"/>
    <property type="project" value="TreeGrafter"/>
</dbReference>
<dbReference type="InterPro" id="IPR027417">
    <property type="entry name" value="P-loop_NTPase"/>
</dbReference>
<dbReference type="InterPro" id="IPR003959">
    <property type="entry name" value="ATPase_AAA_core"/>
</dbReference>
<reference evidence="8" key="1">
    <citation type="journal article" date="2021" name="PeerJ">
        <title>Extensive microbial diversity within the chicken gut microbiome revealed by metagenomics and culture.</title>
        <authorList>
            <person name="Gilroy R."/>
            <person name="Ravi A."/>
            <person name="Getino M."/>
            <person name="Pursley I."/>
            <person name="Horton D.L."/>
            <person name="Alikhan N.F."/>
            <person name="Baker D."/>
            <person name="Gharbi K."/>
            <person name="Hall N."/>
            <person name="Watson M."/>
            <person name="Adriaenssens E.M."/>
            <person name="Foster-Nyarko E."/>
            <person name="Jarju S."/>
            <person name="Secka A."/>
            <person name="Antonio M."/>
            <person name="Oren A."/>
            <person name="Chaudhuri R.R."/>
            <person name="La Ragione R."/>
            <person name="Hildebrand F."/>
            <person name="Pallen M.J."/>
        </authorList>
    </citation>
    <scope>NUCLEOTIDE SEQUENCE</scope>
    <source>
        <strain evidence="8">ChiGjej6B6-14162</strain>
    </source>
</reference>
<organism evidence="8 9">
    <name type="scientific">Candidatus Parabacteroides intestinipullorum</name>
    <dbReference type="NCBI Taxonomy" id="2838723"/>
    <lineage>
        <taxon>Bacteria</taxon>
        <taxon>Pseudomonadati</taxon>
        <taxon>Bacteroidota</taxon>
        <taxon>Bacteroidia</taxon>
        <taxon>Bacteroidales</taxon>
        <taxon>Tannerellaceae</taxon>
        <taxon>Parabacteroides</taxon>
    </lineage>
</organism>